<gene>
    <name evidence="3" type="ORF">FC70_GL000324</name>
</gene>
<dbReference type="STRING" id="1423778.FC70_GL000324"/>
<evidence type="ECO:0000313" key="3">
    <source>
        <dbReference type="EMBL" id="KRL57851.1"/>
    </source>
</evidence>
<dbReference type="AlphaFoldDB" id="A0A0R1RXJ4"/>
<comment type="caution">
    <text evidence="3">The sequence shown here is derived from an EMBL/GenBank/DDBJ whole genome shotgun (WGS) entry which is preliminary data.</text>
</comment>
<dbReference type="Pfam" id="PF13561">
    <property type="entry name" value="adh_short_C2"/>
    <property type="match status" value="1"/>
</dbReference>
<dbReference type="PANTHER" id="PTHR43477:SF1">
    <property type="entry name" value="DIHYDROANTICAPSIN 7-DEHYDROGENASE"/>
    <property type="match status" value="1"/>
</dbReference>
<dbReference type="InterPro" id="IPR051122">
    <property type="entry name" value="SDR_DHRS6-like"/>
</dbReference>
<dbReference type="EMBL" id="AZFE01000003">
    <property type="protein sequence ID" value="KRL57851.1"/>
    <property type="molecule type" value="Genomic_DNA"/>
</dbReference>
<dbReference type="InterPro" id="IPR002347">
    <property type="entry name" value="SDR_fam"/>
</dbReference>
<dbReference type="PRINTS" id="PR00081">
    <property type="entry name" value="GDHRDH"/>
</dbReference>
<keyword evidence="4" id="KW-1185">Reference proteome</keyword>
<keyword evidence="2" id="KW-0560">Oxidoreductase</keyword>
<dbReference type="InterPro" id="IPR036291">
    <property type="entry name" value="NAD(P)-bd_dom_sf"/>
</dbReference>
<evidence type="ECO:0000256" key="2">
    <source>
        <dbReference type="ARBA" id="ARBA00023002"/>
    </source>
</evidence>
<organism evidence="3 4">
    <name type="scientific">Paucilactobacillus oligofermentans DSM 15707 = LMG 22743</name>
    <dbReference type="NCBI Taxonomy" id="1423778"/>
    <lineage>
        <taxon>Bacteria</taxon>
        <taxon>Bacillati</taxon>
        <taxon>Bacillota</taxon>
        <taxon>Bacilli</taxon>
        <taxon>Lactobacillales</taxon>
        <taxon>Lactobacillaceae</taxon>
        <taxon>Paucilactobacillus</taxon>
    </lineage>
</organism>
<dbReference type="GO" id="GO:0016491">
    <property type="term" value="F:oxidoreductase activity"/>
    <property type="evidence" value="ECO:0007669"/>
    <property type="project" value="UniProtKB-KW"/>
</dbReference>
<accession>A0A0R1RXJ4</accession>
<evidence type="ECO:0000256" key="1">
    <source>
        <dbReference type="ARBA" id="ARBA00006484"/>
    </source>
</evidence>
<proteinExistence type="inferred from homology"/>
<dbReference type="SUPFAM" id="SSF51735">
    <property type="entry name" value="NAD(P)-binding Rossmann-fold domains"/>
    <property type="match status" value="1"/>
</dbReference>
<sequence>MQTKMTDLVNKKILIIGGTSGFGLKTAELVSSLRAEVVLIGRDKTRLNDAIKKINNQNVTGEAFDATDTKQLNYFLSNHDKFDHIISMLGGAMGGGFIEASFDEIHQAIDDKFFANLKIAKSVWQHIAEDGSLIFTSGSGGHPADASGAIIGNQAIETMVTGLAVELAPKIRVNAVSPTWTPTGLWRGLTDNDLQNNQAQMVSQIPLKRVSKLDEVAQAYVFLMQNNFVTGQTIRVDGGISVN</sequence>
<dbReference type="PATRIC" id="fig|1423778.4.peg.343"/>
<dbReference type="Gene3D" id="3.40.50.720">
    <property type="entry name" value="NAD(P)-binding Rossmann-like Domain"/>
    <property type="match status" value="1"/>
</dbReference>
<comment type="similarity">
    <text evidence="1">Belongs to the short-chain dehydrogenases/reductases (SDR) family.</text>
</comment>
<protein>
    <submittedName>
        <fullName evidence="3">Short-chain dehydrogenase oxidoreductase</fullName>
    </submittedName>
</protein>
<name>A0A0R1RXJ4_9LACO</name>
<dbReference type="PANTHER" id="PTHR43477">
    <property type="entry name" value="DIHYDROANTICAPSIN 7-DEHYDROGENASE"/>
    <property type="match status" value="1"/>
</dbReference>
<dbReference type="Proteomes" id="UP000051697">
    <property type="component" value="Unassembled WGS sequence"/>
</dbReference>
<evidence type="ECO:0000313" key="4">
    <source>
        <dbReference type="Proteomes" id="UP000051697"/>
    </source>
</evidence>
<reference evidence="3 4" key="1">
    <citation type="journal article" date="2015" name="Genome Announc.">
        <title>Expanding the biotechnology potential of lactobacilli through comparative genomics of 213 strains and associated genera.</title>
        <authorList>
            <person name="Sun Z."/>
            <person name="Harris H.M."/>
            <person name="McCann A."/>
            <person name="Guo C."/>
            <person name="Argimon S."/>
            <person name="Zhang W."/>
            <person name="Yang X."/>
            <person name="Jeffery I.B."/>
            <person name="Cooney J.C."/>
            <person name="Kagawa T.F."/>
            <person name="Liu W."/>
            <person name="Song Y."/>
            <person name="Salvetti E."/>
            <person name="Wrobel A."/>
            <person name="Rasinkangas P."/>
            <person name="Parkhill J."/>
            <person name="Rea M.C."/>
            <person name="O'Sullivan O."/>
            <person name="Ritari J."/>
            <person name="Douillard F.P."/>
            <person name="Paul Ross R."/>
            <person name="Yang R."/>
            <person name="Briner A.E."/>
            <person name="Felis G.E."/>
            <person name="de Vos W.M."/>
            <person name="Barrangou R."/>
            <person name="Klaenhammer T.R."/>
            <person name="Caufield P.W."/>
            <person name="Cui Y."/>
            <person name="Zhang H."/>
            <person name="O'Toole P.W."/>
        </authorList>
    </citation>
    <scope>NUCLEOTIDE SEQUENCE [LARGE SCALE GENOMIC DNA]</scope>
    <source>
        <strain evidence="3 4">DSM 15707</strain>
    </source>
</reference>